<dbReference type="PRINTS" id="PR00463">
    <property type="entry name" value="EP450I"/>
</dbReference>
<reference evidence="3" key="1">
    <citation type="journal article" date="2007" name="PLoS ONE">
        <title>The first genome sequence of an elite grapevine cultivar (Pinot noir Vitis vinifera L.): coping with a highly heterozygous genome.</title>
        <authorList>
            <person name="Velasco R."/>
            <person name="Zharkikh A."/>
            <person name="Troggio M."/>
            <person name="Cartwright D.A."/>
            <person name="Cestaro A."/>
            <person name="Pruss D."/>
            <person name="Pindo M."/>
            <person name="FitzGerald L.M."/>
            <person name="Vezzulli S."/>
            <person name="Reid J."/>
            <person name="Malacarne G."/>
            <person name="Iliev D."/>
            <person name="Coppola G."/>
            <person name="Wardell B."/>
            <person name="Micheletti D."/>
            <person name="Macalma T."/>
            <person name="Facci M."/>
            <person name="Mitchell J.T."/>
            <person name="Perazzolli M."/>
            <person name="Eldredge G."/>
            <person name="Gatto P."/>
            <person name="Oyzerski R."/>
            <person name="Moretto M."/>
            <person name="Gutin N."/>
            <person name="Stefanini M."/>
            <person name="Chen Y."/>
            <person name="Segala C."/>
            <person name="Davenport C."/>
            <person name="Dematte L."/>
            <person name="Mraz A."/>
            <person name="Battilana J."/>
            <person name="Stormo K."/>
            <person name="Costa F."/>
            <person name="Tao Q."/>
            <person name="Si-Ammour A."/>
            <person name="Harkins T."/>
            <person name="Lackey A."/>
            <person name="Perbost C."/>
            <person name="Taillon B."/>
            <person name="Stella A."/>
            <person name="Solovyev V."/>
            <person name="Fawcett J.A."/>
            <person name="Sterck L."/>
            <person name="Vandepoele K."/>
            <person name="Grando S.M."/>
            <person name="Toppo S."/>
            <person name="Moser C."/>
            <person name="Lanchbury J."/>
            <person name="Bogden R."/>
            <person name="Skolnick M."/>
            <person name="Sgaramella V."/>
            <person name="Bhatnagar S.K."/>
            <person name="Fontana P."/>
            <person name="Gutin A."/>
            <person name="Van de Peer Y."/>
            <person name="Salamini F."/>
            <person name="Viola R."/>
        </authorList>
    </citation>
    <scope>NUCLEOTIDE SEQUENCE</scope>
</reference>
<dbReference type="InterPro" id="IPR002401">
    <property type="entry name" value="Cyt_P450_E_grp-I"/>
</dbReference>
<dbReference type="InterPro" id="IPR017972">
    <property type="entry name" value="Cyt_P450_CS"/>
</dbReference>
<dbReference type="AlphaFoldDB" id="A5BXD2"/>
<comment type="similarity">
    <text evidence="2">Belongs to the cytochrome P450 family.</text>
</comment>
<evidence type="ECO:0000256" key="1">
    <source>
        <dbReference type="PIRSR" id="PIRSR602401-1"/>
    </source>
</evidence>
<dbReference type="Pfam" id="PF00067">
    <property type="entry name" value="p450"/>
    <property type="match status" value="1"/>
</dbReference>
<feature type="binding site" description="axial binding residue" evidence="1">
    <location>
        <position position="195"/>
    </location>
    <ligand>
        <name>heme</name>
        <dbReference type="ChEBI" id="CHEBI:30413"/>
    </ligand>
    <ligandPart>
        <name>Fe</name>
        <dbReference type="ChEBI" id="CHEBI:18248"/>
    </ligandPart>
</feature>
<comment type="cofactor">
    <cofactor evidence="1">
        <name>heme</name>
        <dbReference type="ChEBI" id="CHEBI:30413"/>
    </cofactor>
</comment>
<keyword evidence="2" id="KW-0503">Monooxygenase</keyword>
<dbReference type="EMBL" id="AM474585">
    <property type="protein sequence ID" value="CAN83679.1"/>
    <property type="molecule type" value="Genomic_DNA"/>
</dbReference>
<organism evidence="3">
    <name type="scientific">Vitis vinifera</name>
    <name type="common">Grape</name>
    <dbReference type="NCBI Taxonomy" id="29760"/>
    <lineage>
        <taxon>Eukaryota</taxon>
        <taxon>Viridiplantae</taxon>
        <taxon>Streptophyta</taxon>
        <taxon>Embryophyta</taxon>
        <taxon>Tracheophyta</taxon>
        <taxon>Spermatophyta</taxon>
        <taxon>Magnoliopsida</taxon>
        <taxon>eudicotyledons</taxon>
        <taxon>Gunneridae</taxon>
        <taxon>Pentapetalae</taxon>
        <taxon>rosids</taxon>
        <taxon>Vitales</taxon>
        <taxon>Vitaceae</taxon>
        <taxon>Viteae</taxon>
        <taxon>Vitis</taxon>
    </lineage>
</organism>
<dbReference type="Gene3D" id="1.10.630.10">
    <property type="entry name" value="Cytochrome P450"/>
    <property type="match status" value="1"/>
</dbReference>
<evidence type="ECO:0000313" key="3">
    <source>
        <dbReference type="EMBL" id="CAN83679.1"/>
    </source>
</evidence>
<dbReference type="GO" id="GO:0016705">
    <property type="term" value="F:oxidoreductase activity, acting on paired donors, with incorporation or reduction of molecular oxygen"/>
    <property type="evidence" value="ECO:0007669"/>
    <property type="project" value="InterPro"/>
</dbReference>
<keyword evidence="1 2" id="KW-0479">Metal-binding</keyword>
<dbReference type="PRINTS" id="PR00385">
    <property type="entry name" value="P450"/>
</dbReference>
<dbReference type="ExpressionAtlas" id="A5BXD2">
    <property type="expression patterns" value="baseline and differential"/>
</dbReference>
<dbReference type="InterPro" id="IPR036396">
    <property type="entry name" value="Cyt_P450_sf"/>
</dbReference>
<evidence type="ECO:0000256" key="2">
    <source>
        <dbReference type="RuleBase" id="RU000461"/>
    </source>
</evidence>
<gene>
    <name evidence="3" type="ORF">VITISV_003844</name>
</gene>
<sequence length="224" mass="25782">MKDKDRGYKDFLSLILNARESEKATKNVFTMDYLSAVTHEHLLAGSATTSFTLSSTVYLIAEHPEVEKLFEENDRFGLPDQMPTAHDLHHKLPYLDQAKSLFVHLSSKFDIVKEAMRFYTLTPLVGRNIRTSRDRRLCSPKGLLDLDGTRGSSKRSKKFPRTGQVQLERFDPNCEEEKQRHPYAYIPFGIGPRACLGQKFSLLEIKLSLIHLYQNHVFSPFPQH</sequence>
<keyword evidence="1 2" id="KW-0349">Heme</keyword>
<dbReference type="InterPro" id="IPR001128">
    <property type="entry name" value="Cyt_P450"/>
</dbReference>
<name>A5BXD2_VITVI</name>
<accession>A5BXD2</accession>
<dbReference type="SUPFAM" id="SSF48264">
    <property type="entry name" value="Cytochrome P450"/>
    <property type="match status" value="1"/>
</dbReference>
<dbReference type="PANTHER" id="PTHR24301:SF2">
    <property type="entry name" value="THROMBOXANE-A SYNTHASE"/>
    <property type="match status" value="1"/>
</dbReference>
<dbReference type="PROSITE" id="PS00086">
    <property type="entry name" value="CYTOCHROME_P450"/>
    <property type="match status" value="1"/>
</dbReference>
<evidence type="ECO:0008006" key="4">
    <source>
        <dbReference type="Google" id="ProtNLM"/>
    </source>
</evidence>
<proteinExistence type="inferred from homology"/>
<dbReference type="PANTHER" id="PTHR24301">
    <property type="entry name" value="THROMBOXANE-A SYNTHASE"/>
    <property type="match status" value="1"/>
</dbReference>
<keyword evidence="1 2" id="KW-0408">Iron</keyword>
<dbReference type="GO" id="GO:0020037">
    <property type="term" value="F:heme binding"/>
    <property type="evidence" value="ECO:0007669"/>
    <property type="project" value="InterPro"/>
</dbReference>
<dbReference type="GO" id="GO:0004497">
    <property type="term" value="F:monooxygenase activity"/>
    <property type="evidence" value="ECO:0007669"/>
    <property type="project" value="UniProtKB-KW"/>
</dbReference>
<dbReference type="GO" id="GO:0005506">
    <property type="term" value="F:iron ion binding"/>
    <property type="evidence" value="ECO:0007669"/>
    <property type="project" value="InterPro"/>
</dbReference>
<protein>
    <recommendedName>
        <fullName evidence="4">Cytochrome P450 711A1</fullName>
    </recommendedName>
</protein>
<keyword evidence="2" id="KW-0560">Oxidoreductase</keyword>